<keyword evidence="4" id="KW-1185">Reference proteome</keyword>
<feature type="compositionally biased region" description="Low complexity" evidence="2">
    <location>
        <begin position="58"/>
        <end position="69"/>
    </location>
</feature>
<protein>
    <submittedName>
        <fullName evidence="3">Uncharacterized protein</fullName>
    </submittedName>
</protein>
<evidence type="ECO:0000256" key="2">
    <source>
        <dbReference type="SAM" id="MobiDB-lite"/>
    </source>
</evidence>
<evidence type="ECO:0000256" key="1">
    <source>
        <dbReference type="SAM" id="Coils"/>
    </source>
</evidence>
<keyword evidence="1" id="KW-0175">Coiled coil</keyword>
<dbReference type="EMBL" id="ML987189">
    <property type="protein sequence ID" value="KAF2256212.1"/>
    <property type="molecule type" value="Genomic_DNA"/>
</dbReference>
<reference evidence="3" key="1">
    <citation type="journal article" date="2020" name="Stud. Mycol.">
        <title>101 Dothideomycetes genomes: a test case for predicting lifestyles and emergence of pathogens.</title>
        <authorList>
            <person name="Haridas S."/>
            <person name="Albert R."/>
            <person name="Binder M."/>
            <person name="Bloem J."/>
            <person name="Labutti K."/>
            <person name="Salamov A."/>
            <person name="Andreopoulos B."/>
            <person name="Baker S."/>
            <person name="Barry K."/>
            <person name="Bills G."/>
            <person name="Bluhm B."/>
            <person name="Cannon C."/>
            <person name="Castanera R."/>
            <person name="Culley D."/>
            <person name="Daum C."/>
            <person name="Ezra D."/>
            <person name="Gonzalez J."/>
            <person name="Henrissat B."/>
            <person name="Kuo A."/>
            <person name="Liang C."/>
            <person name="Lipzen A."/>
            <person name="Lutzoni F."/>
            <person name="Magnuson J."/>
            <person name="Mondo S."/>
            <person name="Nolan M."/>
            <person name="Ohm R."/>
            <person name="Pangilinan J."/>
            <person name="Park H.-J."/>
            <person name="Ramirez L."/>
            <person name="Alfaro M."/>
            <person name="Sun H."/>
            <person name="Tritt A."/>
            <person name="Yoshinaga Y."/>
            <person name="Zwiers L.-H."/>
            <person name="Turgeon B."/>
            <person name="Goodwin S."/>
            <person name="Spatafora J."/>
            <person name="Crous P."/>
            <person name="Grigoriev I."/>
        </authorList>
    </citation>
    <scope>NUCLEOTIDE SEQUENCE</scope>
    <source>
        <strain evidence="3">CBS 122368</strain>
    </source>
</reference>
<dbReference type="Proteomes" id="UP000800094">
    <property type="component" value="Unassembled WGS sequence"/>
</dbReference>
<feature type="coiled-coil region" evidence="1">
    <location>
        <begin position="245"/>
        <end position="302"/>
    </location>
</feature>
<proteinExistence type="predicted"/>
<gene>
    <name evidence="3" type="ORF">BU26DRAFT_513047</name>
</gene>
<evidence type="ECO:0000313" key="3">
    <source>
        <dbReference type="EMBL" id="KAF2256212.1"/>
    </source>
</evidence>
<dbReference type="AlphaFoldDB" id="A0A6A6J1Y8"/>
<evidence type="ECO:0000313" key="4">
    <source>
        <dbReference type="Proteomes" id="UP000800094"/>
    </source>
</evidence>
<feature type="compositionally biased region" description="Polar residues" evidence="2">
    <location>
        <begin position="9"/>
        <end position="24"/>
    </location>
</feature>
<organism evidence="3 4">
    <name type="scientific">Trematosphaeria pertusa</name>
    <dbReference type="NCBI Taxonomy" id="390896"/>
    <lineage>
        <taxon>Eukaryota</taxon>
        <taxon>Fungi</taxon>
        <taxon>Dikarya</taxon>
        <taxon>Ascomycota</taxon>
        <taxon>Pezizomycotina</taxon>
        <taxon>Dothideomycetes</taxon>
        <taxon>Pleosporomycetidae</taxon>
        <taxon>Pleosporales</taxon>
        <taxon>Massarineae</taxon>
        <taxon>Trematosphaeriaceae</taxon>
        <taxon>Trematosphaeria</taxon>
    </lineage>
</organism>
<feature type="region of interest" description="Disordered" evidence="2">
    <location>
        <begin position="110"/>
        <end position="196"/>
    </location>
</feature>
<dbReference type="GeneID" id="54580869"/>
<sequence>MRHTVPTVPESTSSLDSYDASTRQSSSSSSFVDTSPFTTPQSSNLSVISDWKRPSNRSSLKSSLKSSKSTPALAVRFSLPEAATEMSGIEYGGPVPKRKPVPPLRNTLEAMETIPPVPTLTPELKKKLSKRFSSPAPLSRKESQSTPTPPIPTAPRLSYAPTSIPGSRVTSFQSTASAPAALSSTQPLTPSYPPSQYNPLQHYMPCMASDCNTHYTSSLLGPTFYSPQQPYKFARKKGFCPAHANRDLKAANERAKRTFETMRQNAGRKTLGLIAAEFELWTQELEEERDAESQELEAQQRRKVLGAEAKGKKKKGKAVYDADWDWRYAPRPCTRKGCGKDWYSPFDNRLYLFYHTSRSSSLLPLSTLCPSCARADVEALEDRIEAKRMDADELVWIDWVEQIRRDREMESVFWESAQERVVREKGVNSPAAAGKNEKKGSGGAKKGKKESSKGVCVVM</sequence>
<accession>A0A6A6J1Y8</accession>
<feature type="compositionally biased region" description="Polar residues" evidence="2">
    <location>
        <begin position="160"/>
        <end position="172"/>
    </location>
</feature>
<dbReference type="RefSeq" id="XP_033691216.1">
    <property type="nucleotide sequence ID" value="XM_033827539.1"/>
</dbReference>
<feature type="compositionally biased region" description="Polar residues" evidence="2">
    <location>
        <begin position="31"/>
        <end position="47"/>
    </location>
</feature>
<feature type="region of interest" description="Disordered" evidence="2">
    <location>
        <begin position="1"/>
        <end position="72"/>
    </location>
</feature>
<dbReference type="OrthoDB" id="3875902at2759"/>
<name>A0A6A6J1Y8_9PLEO</name>
<feature type="region of interest" description="Disordered" evidence="2">
    <location>
        <begin position="423"/>
        <end position="459"/>
    </location>
</feature>
<feature type="compositionally biased region" description="Low complexity" evidence="2">
    <location>
        <begin position="173"/>
        <end position="188"/>
    </location>
</feature>